<accession>A0A0F8WU34</accession>
<reference evidence="1" key="1">
    <citation type="journal article" date="2015" name="Nature">
        <title>Complex archaea that bridge the gap between prokaryotes and eukaryotes.</title>
        <authorList>
            <person name="Spang A."/>
            <person name="Saw J.H."/>
            <person name="Jorgensen S.L."/>
            <person name="Zaremba-Niedzwiedzka K."/>
            <person name="Martijn J."/>
            <person name="Lind A.E."/>
            <person name="van Eijk R."/>
            <person name="Schleper C."/>
            <person name="Guy L."/>
            <person name="Ettema T.J."/>
        </authorList>
    </citation>
    <scope>NUCLEOTIDE SEQUENCE</scope>
</reference>
<organism evidence="1">
    <name type="scientific">marine sediment metagenome</name>
    <dbReference type="NCBI Taxonomy" id="412755"/>
    <lineage>
        <taxon>unclassified sequences</taxon>
        <taxon>metagenomes</taxon>
        <taxon>ecological metagenomes</taxon>
    </lineage>
</organism>
<dbReference type="AlphaFoldDB" id="A0A0F8WU34"/>
<protein>
    <submittedName>
        <fullName evidence="1">Uncharacterized protein</fullName>
    </submittedName>
</protein>
<comment type="caution">
    <text evidence="1">The sequence shown here is derived from an EMBL/GenBank/DDBJ whole genome shotgun (WGS) entry which is preliminary data.</text>
</comment>
<proteinExistence type="predicted"/>
<gene>
    <name evidence="1" type="ORF">LCGC14_3110580</name>
</gene>
<evidence type="ECO:0000313" key="1">
    <source>
        <dbReference type="EMBL" id="KKK51875.1"/>
    </source>
</evidence>
<dbReference type="EMBL" id="LAZR01067292">
    <property type="protein sequence ID" value="KKK51875.1"/>
    <property type="molecule type" value="Genomic_DNA"/>
</dbReference>
<sequence length="56" mass="6352">MNLFYLIGGLICLLLAIAHVLWGEKEIAPELKESNLTELTKLGFYISYNQKQLPLS</sequence>
<name>A0A0F8WU34_9ZZZZ</name>